<accession>A0A0E9S1J9</accession>
<reference evidence="1" key="1">
    <citation type="submission" date="2014-11" db="EMBL/GenBank/DDBJ databases">
        <authorList>
            <person name="Amaro Gonzalez C."/>
        </authorList>
    </citation>
    <scope>NUCLEOTIDE SEQUENCE</scope>
</reference>
<name>A0A0E9S1J9_ANGAN</name>
<protein>
    <submittedName>
        <fullName evidence="1">Uncharacterized protein</fullName>
    </submittedName>
</protein>
<dbReference type="EMBL" id="GBXM01073495">
    <property type="protein sequence ID" value="JAH35082.1"/>
    <property type="molecule type" value="Transcribed_RNA"/>
</dbReference>
<organism evidence="1">
    <name type="scientific">Anguilla anguilla</name>
    <name type="common">European freshwater eel</name>
    <name type="synonym">Muraena anguilla</name>
    <dbReference type="NCBI Taxonomy" id="7936"/>
    <lineage>
        <taxon>Eukaryota</taxon>
        <taxon>Metazoa</taxon>
        <taxon>Chordata</taxon>
        <taxon>Craniata</taxon>
        <taxon>Vertebrata</taxon>
        <taxon>Euteleostomi</taxon>
        <taxon>Actinopterygii</taxon>
        <taxon>Neopterygii</taxon>
        <taxon>Teleostei</taxon>
        <taxon>Anguilliformes</taxon>
        <taxon>Anguillidae</taxon>
        <taxon>Anguilla</taxon>
    </lineage>
</organism>
<proteinExistence type="predicted"/>
<sequence length="38" mass="4198">MGLSARIKTGFPVSDRQDTDQCFFFFLSVPPLETAGSM</sequence>
<evidence type="ECO:0000313" key="1">
    <source>
        <dbReference type="EMBL" id="JAH35082.1"/>
    </source>
</evidence>
<reference evidence="1" key="2">
    <citation type="journal article" date="2015" name="Fish Shellfish Immunol.">
        <title>Early steps in the European eel (Anguilla anguilla)-Vibrio vulnificus interaction in the gills: Role of the RtxA13 toxin.</title>
        <authorList>
            <person name="Callol A."/>
            <person name="Pajuelo D."/>
            <person name="Ebbesson L."/>
            <person name="Teles M."/>
            <person name="MacKenzie S."/>
            <person name="Amaro C."/>
        </authorList>
    </citation>
    <scope>NUCLEOTIDE SEQUENCE</scope>
</reference>
<dbReference type="AlphaFoldDB" id="A0A0E9S1J9"/>